<gene>
    <name evidence="1" type="ORF">BWY04_00668</name>
</gene>
<reference evidence="1" key="1">
    <citation type="submission" date="2017-02" db="EMBL/GenBank/DDBJ databases">
        <title>Delving into the versatile metabolic prowess of the omnipresent phylum Bacteroidetes.</title>
        <authorList>
            <person name="Nobu M.K."/>
            <person name="Mei R."/>
            <person name="Narihiro T."/>
            <person name="Kuroda K."/>
            <person name="Liu W.-T."/>
        </authorList>
    </citation>
    <scope>NUCLEOTIDE SEQUENCE</scope>
    <source>
        <strain evidence="1">ADurb.Bin160</strain>
    </source>
</reference>
<dbReference type="EMBL" id="MWDB01000011">
    <property type="protein sequence ID" value="OQB41776.1"/>
    <property type="molecule type" value="Genomic_DNA"/>
</dbReference>
<organism evidence="1">
    <name type="scientific">candidate division CPR1 bacterium ADurb.Bin160</name>
    <dbReference type="NCBI Taxonomy" id="1852826"/>
    <lineage>
        <taxon>Bacteria</taxon>
        <taxon>candidate division CPR1</taxon>
    </lineage>
</organism>
<name>A0A1V5ZNZ7_9BACT</name>
<protein>
    <submittedName>
        <fullName evidence="1">Uncharacterized protein</fullName>
    </submittedName>
</protein>
<comment type="caution">
    <text evidence="1">The sequence shown here is derived from an EMBL/GenBank/DDBJ whole genome shotgun (WGS) entry which is preliminary data.</text>
</comment>
<dbReference type="AlphaFoldDB" id="A0A1V5ZNZ7"/>
<proteinExistence type="predicted"/>
<accession>A0A1V5ZNZ7</accession>
<evidence type="ECO:0000313" key="1">
    <source>
        <dbReference type="EMBL" id="OQB41776.1"/>
    </source>
</evidence>
<sequence length="92" mass="10644">MRSTKEISEYAARYFLPEDEGVKMITQSRNCKSIPESFPEEKHHASLEGQKAQIKKWIEQAKINSWSLTIFCGKTKMIDSILVFLNDNKIAH</sequence>
<dbReference type="Proteomes" id="UP000485621">
    <property type="component" value="Unassembled WGS sequence"/>
</dbReference>